<dbReference type="EMBL" id="FXXQ01000003">
    <property type="protein sequence ID" value="SMX23225.1"/>
    <property type="molecule type" value="Genomic_DNA"/>
</dbReference>
<dbReference type="AlphaFoldDB" id="A0A238IZC9"/>
<evidence type="ECO:0000313" key="2">
    <source>
        <dbReference type="EMBL" id="SMX23225.1"/>
    </source>
</evidence>
<dbReference type="Proteomes" id="UP000201838">
    <property type="component" value="Unassembled WGS sequence"/>
</dbReference>
<name>A0A238IZC9_9RHOB</name>
<dbReference type="SUPFAM" id="SSF52833">
    <property type="entry name" value="Thioredoxin-like"/>
    <property type="match status" value="1"/>
</dbReference>
<evidence type="ECO:0000313" key="3">
    <source>
        <dbReference type="Proteomes" id="UP000201838"/>
    </source>
</evidence>
<proteinExistence type="predicted"/>
<dbReference type="InterPro" id="IPR001853">
    <property type="entry name" value="DSBA-like_thioredoxin_dom"/>
</dbReference>
<keyword evidence="3" id="KW-1185">Reference proteome</keyword>
<protein>
    <submittedName>
        <fullName evidence="2">DSBA-like thioredoxin domain protein</fullName>
    </submittedName>
</protein>
<sequence>MSEKPKTSRRDLFLGLGAIALVGGGWQAWVHRPRKMTFEPIDGLPGWRKTVFEGVSAPRGGLSTTAAFAGLGNETTNPTTLSPEQLCRTLFQDAEDGRAPVAAFSDFFCPYCRTLTERLAARASDAASQPAITWHELPLLGPSSVIAARAAVAADLQGRYPEFQAALNSSQFRPTTRHIADTADAAGVRPGKLLIDMDGQIVASRLARSRAAAQTLGIYGTPALVIGRTLVIGEISDRNLDELLAAEANTPASC</sequence>
<feature type="domain" description="DSBA-like thioredoxin" evidence="1">
    <location>
        <begin position="101"/>
        <end position="243"/>
    </location>
</feature>
<dbReference type="Gene3D" id="3.40.30.10">
    <property type="entry name" value="Glutaredoxin"/>
    <property type="match status" value="1"/>
</dbReference>
<evidence type="ECO:0000259" key="1">
    <source>
        <dbReference type="Pfam" id="PF01323"/>
    </source>
</evidence>
<dbReference type="RefSeq" id="WP_093973203.1">
    <property type="nucleotide sequence ID" value="NZ_FXXQ01000003.1"/>
</dbReference>
<gene>
    <name evidence="2" type="ORF">BOA8489_01329</name>
</gene>
<dbReference type="GO" id="GO:0016491">
    <property type="term" value="F:oxidoreductase activity"/>
    <property type="evidence" value="ECO:0007669"/>
    <property type="project" value="InterPro"/>
</dbReference>
<dbReference type="Pfam" id="PF01323">
    <property type="entry name" value="DSBA"/>
    <property type="match status" value="1"/>
</dbReference>
<organism evidence="2 3">
    <name type="scientific">Boseongicola aestuarii</name>
    <dbReference type="NCBI Taxonomy" id="1470561"/>
    <lineage>
        <taxon>Bacteria</taxon>
        <taxon>Pseudomonadati</taxon>
        <taxon>Pseudomonadota</taxon>
        <taxon>Alphaproteobacteria</taxon>
        <taxon>Rhodobacterales</taxon>
        <taxon>Paracoccaceae</taxon>
        <taxon>Boseongicola</taxon>
    </lineage>
</organism>
<dbReference type="InterPro" id="IPR036249">
    <property type="entry name" value="Thioredoxin-like_sf"/>
</dbReference>
<accession>A0A238IZC9</accession>
<reference evidence="3" key="1">
    <citation type="submission" date="2017-05" db="EMBL/GenBank/DDBJ databases">
        <authorList>
            <person name="Rodrigo-Torres L."/>
            <person name="Arahal R. D."/>
            <person name="Lucena T."/>
        </authorList>
    </citation>
    <scope>NUCLEOTIDE SEQUENCE [LARGE SCALE GENOMIC DNA]</scope>
    <source>
        <strain evidence="3">CECT 8489</strain>
    </source>
</reference>
<dbReference type="OrthoDB" id="9780147at2"/>